<reference evidence="2" key="1">
    <citation type="journal article" date="2016" name="Nature">
        <title>Redefining the invertebrate RNA virosphere.</title>
        <authorList>
            <person name="Shi M."/>
            <person name="Lin X.D."/>
            <person name="Tian J.H."/>
            <person name="Chen L.J."/>
            <person name="Chen X."/>
            <person name="Li C.X."/>
            <person name="Qin X.C."/>
            <person name="Li J."/>
            <person name="Cao J.P."/>
            <person name="Eden J.S."/>
            <person name="Buchmann J."/>
            <person name="Wang W."/>
            <person name="Xu J."/>
            <person name="Holmes E.C."/>
            <person name="Zhang Y.Z."/>
        </authorList>
    </citation>
    <scope>NUCLEOTIDE SEQUENCE</scope>
    <source>
        <strain evidence="2">QTM27225</strain>
    </source>
</reference>
<protein>
    <submittedName>
        <fullName evidence="2">Polymerase PB2</fullName>
    </submittedName>
</protein>
<sequence>MDNNTKRENEIANLMFAVDKILELNDDSISILRTHSVANFRAVKRNSASMRDPDPLNTTMNCINRAFPITCDKKKFMKLDPPTNLIMNSTDPRRQGRIPCKIEALHYYLEHSPNVEDKERRVIDGLMSIQKEALRIYNSIQWDNLQFVREHVSLNRIRMPTNPFAIEASRDVVIQAIMNVLCPLSTIAYQPVPAFVTEHIQNILKNDCLTVRSAASTYNHVLQSSLNRSRVLPMLEGVSPEFMVVSHALFTNTAVCKNLNAFVNKESRKNVIVSSVCMAIIYLMNNVVSTNVNIKALVDNIRIHDMGLIDHLKETHENKYVNAVKALIGMKASNRRREGITFFYSAASACKPVQRRYLEVSNRYYYVINGEEHVYFMNKYTQGMFRNKYGVLTSLTMRKCEYDQFVETLADIMVSIGHDLGCTRGTTPKSVRSNVKGKIRRQPHICLVIESNEWEEFKQNYGMEPSDQIVMIGSVKFDNSIQCIIPPPVNLRYEGKTLYDEKGMEIATFENIQKPDPLDYSVTGGGTIFMDFLDVRHAFPGMYLHTLMQMKKVIEECRSGKIESVFPTAIDYVKSHFKHLVQNECRYLVEQMLHLDNLDVIRLAFYHMLCGSSAHLKKSKRLRSSFGLIGVPDVVDLSLTDGAVFVDQQGARMNMFGKVVTCNNQNRSNKLTDWGLLPDFTIRPPHKGEIYPVKTIGWLRQNNVFIEHSTKYMIDLAGKLLVATKDMNLKRRVRDTVNKVLMVETNADPALMVAEQINEMKRKASDDENASRLKKLKTESIIDSGSS</sequence>
<feature type="compositionally biased region" description="Basic and acidic residues" evidence="1">
    <location>
        <begin position="761"/>
        <end position="780"/>
    </location>
</feature>
<proteinExistence type="predicted"/>
<evidence type="ECO:0000313" key="2">
    <source>
        <dbReference type="EMBL" id="APG77891.1"/>
    </source>
</evidence>
<accession>A0A1L3KKF2</accession>
<feature type="region of interest" description="Disordered" evidence="1">
    <location>
        <begin position="761"/>
        <end position="787"/>
    </location>
</feature>
<organism evidence="2">
    <name type="scientific">Hubei orthomyxo-like virus 2</name>
    <dbReference type="NCBI Taxonomy" id="1923006"/>
    <lineage>
        <taxon>Viruses</taxon>
        <taxon>Riboviria</taxon>
    </lineage>
</organism>
<dbReference type="EMBL" id="KX883869">
    <property type="protein sequence ID" value="APG77891.1"/>
    <property type="molecule type" value="Genomic_RNA"/>
</dbReference>
<name>A0A1L3KKF2_9VIRU</name>
<evidence type="ECO:0000256" key="1">
    <source>
        <dbReference type="SAM" id="MobiDB-lite"/>
    </source>
</evidence>